<comment type="similarity">
    <text evidence="1">Belongs to the sigma-70 factor family. ECF subfamily.</text>
</comment>
<keyword evidence="3" id="KW-0731">Sigma factor</keyword>
<evidence type="ECO:0000256" key="5">
    <source>
        <dbReference type="ARBA" id="ARBA00023163"/>
    </source>
</evidence>
<dbReference type="InterPro" id="IPR007627">
    <property type="entry name" value="RNA_pol_sigma70_r2"/>
</dbReference>
<dbReference type="Pfam" id="PF04542">
    <property type="entry name" value="Sigma70_r2"/>
    <property type="match status" value="1"/>
</dbReference>
<feature type="domain" description="RNA polymerase sigma factor 70 region 4 type 2" evidence="7">
    <location>
        <begin position="131"/>
        <end position="182"/>
    </location>
</feature>
<proteinExistence type="inferred from homology"/>
<evidence type="ECO:0000256" key="4">
    <source>
        <dbReference type="ARBA" id="ARBA00023125"/>
    </source>
</evidence>
<keyword evidence="9" id="KW-1185">Reference proteome</keyword>
<gene>
    <name evidence="8" type="ORF">CSC94_07260</name>
</gene>
<dbReference type="GO" id="GO:0003677">
    <property type="term" value="F:DNA binding"/>
    <property type="evidence" value="ECO:0007669"/>
    <property type="project" value="UniProtKB-KW"/>
</dbReference>
<dbReference type="InterPro" id="IPR013249">
    <property type="entry name" value="RNA_pol_sigma70_r4_t2"/>
</dbReference>
<keyword evidence="5" id="KW-0804">Transcription</keyword>
<dbReference type="Pfam" id="PF08281">
    <property type="entry name" value="Sigma70_r4_2"/>
    <property type="match status" value="1"/>
</dbReference>
<evidence type="ECO:0000313" key="8">
    <source>
        <dbReference type="EMBL" id="PHP67498.1"/>
    </source>
</evidence>
<evidence type="ECO:0000259" key="7">
    <source>
        <dbReference type="Pfam" id="PF08281"/>
    </source>
</evidence>
<dbReference type="PANTHER" id="PTHR43133:SF8">
    <property type="entry name" value="RNA POLYMERASE SIGMA FACTOR HI_1459-RELATED"/>
    <property type="match status" value="1"/>
</dbReference>
<dbReference type="NCBIfam" id="TIGR02937">
    <property type="entry name" value="sigma70-ECF"/>
    <property type="match status" value="1"/>
</dbReference>
<comment type="caution">
    <text evidence="8">The sequence shown here is derived from an EMBL/GenBank/DDBJ whole genome shotgun (WGS) entry which is preliminary data.</text>
</comment>
<organism evidence="8 9">
    <name type="scientific">Zhengella mangrovi</name>
    <dbReference type="NCBI Taxonomy" id="1982044"/>
    <lineage>
        <taxon>Bacteria</taxon>
        <taxon>Pseudomonadati</taxon>
        <taxon>Pseudomonadota</taxon>
        <taxon>Alphaproteobacteria</taxon>
        <taxon>Hyphomicrobiales</taxon>
        <taxon>Notoacmeibacteraceae</taxon>
        <taxon>Zhengella</taxon>
    </lineage>
</organism>
<dbReference type="GO" id="GO:0006352">
    <property type="term" value="P:DNA-templated transcription initiation"/>
    <property type="evidence" value="ECO:0007669"/>
    <property type="project" value="InterPro"/>
</dbReference>
<keyword evidence="2" id="KW-0805">Transcription regulation</keyword>
<dbReference type="AlphaFoldDB" id="A0A2G1QQI9"/>
<dbReference type="EMBL" id="PDVP01000003">
    <property type="protein sequence ID" value="PHP67498.1"/>
    <property type="molecule type" value="Genomic_DNA"/>
</dbReference>
<accession>A0A2G1QQI9</accession>
<dbReference type="InterPro" id="IPR014284">
    <property type="entry name" value="RNA_pol_sigma-70_dom"/>
</dbReference>
<evidence type="ECO:0000313" key="9">
    <source>
        <dbReference type="Proteomes" id="UP000221168"/>
    </source>
</evidence>
<feature type="domain" description="RNA polymerase sigma-70 region 2" evidence="6">
    <location>
        <begin position="33"/>
        <end position="98"/>
    </location>
</feature>
<protein>
    <submittedName>
        <fullName evidence="8">RNA polymerase subunit sigma-70</fullName>
    </submittedName>
</protein>
<sequence>MMQVMTEETAQGPDAQGTALAAARGDRAAFARLVNDHYDIIHRVALRWTGNRDDAEDIAQSVCMKLGQAIRGFRGESRFSTWLYRLTINAARDHHRMVAREARRADALAVQALVDHQPGKPDWPPEDETGALWAAVHDLPDKTRDAVLLVYAEEMTHAEAARVLECKEATVSWHIHEAKKRLAALLRPDGETQP</sequence>
<reference evidence="8 9" key="1">
    <citation type="submission" date="2017-10" db="EMBL/GenBank/DDBJ databases">
        <title>Sedimentibacterium mangrovi gen. nov., sp. nov., a novel member of family Phyllobacteriacea isolated from mangrove sediment.</title>
        <authorList>
            <person name="Liao H."/>
            <person name="Tian Y."/>
        </authorList>
    </citation>
    <scope>NUCLEOTIDE SEQUENCE [LARGE SCALE GENOMIC DNA]</scope>
    <source>
        <strain evidence="8 9">X9-2-2</strain>
    </source>
</reference>
<dbReference type="OrthoDB" id="9780326at2"/>
<evidence type="ECO:0000256" key="3">
    <source>
        <dbReference type="ARBA" id="ARBA00023082"/>
    </source>
</evidence>
<keyword evidence="4" id="KW-0238">DNA-binding</keyword>
<dbReference type="Gene3D" id="1.10.10.10">
    <property type="entry name" value="Winged helix-like DNA-binding domain superfamily/Winged helix DNA-binding domain"/>
    <property type="match status" value="1"/>
</dbReference>
<dbReference type="SUPFAM" id="SSF88659">
    <property type="entry name" value="Sigma3 and sigma4 domains of RNA polymerase sigma factors"/>
    <property type="match status" value="1"/>
</dbReference>
<dbReference type="InterPro" id="IPR013325">
    <property type="entry name" value="RNA_pol_sigma_r2"/>
</dbReference>
<dbReference type="Proteomes" id="UP000221168">
    <property type="component" value="Unassembled WGS sequence"/>
</dbReference>
<dbReference type="GO" id="GO:0016987">
    <property type="term" value="F:sigma factor activity"/>
    <property type="evidence" value="ECO:0007669"/>
    <property type="project" value="UniProtKB-KW"/>
</dbReference>
<evidence type="ECO:0000256" key="2">
    <source>
        <dbReference type="ARBA" id="ARBA00023015"/>
    </source>
</evidence>
<dbReference type="InterPro" id="IPR013324">
    <property type="entry name" value="RNA_pol_sigma_r3/r4-like"/>
</dbReference>
<dbReference type="InterPro" id="IPR039425">
    <property type="entry name" value="RNA_pol_sigma-70-like"/>
</dbReference>
<name>A0A2G1QQI9_9HYPH</name>
<dbReference type="SUPFAM" id="SSF88946">
    <property type="entry name" value="Sigma2 domain of RNA polymerase sigma factors"/>
    <property type="match status" value="1"/>
</dbReference>
<dbReference type="PANTHER" id="PTHR43133">
    <property type="entry name" value="RNA POLYMERASE ECF-TYPE SIGMA FACTO"/>
    <property type="match status" value="1"/>
</dbReference>
<dbReference type="InterPro" id="IPR036388">
    <property type="entry name" value="WH-like_DNA-bd_sf"/>
</dbReference>
<dbReference type="Gene3D" id="1.10.1740.10">
    <property type="match status" value="1"/>
</dbReference>
<evidence type="ECO:0000256" key="1">
    <source>
        <dbReference type="ARBA" id="ARBA00010641"/>
    </source>
</evidence>
<evidence type="ECO:0000259" key="6">
    <source>
        <dbReference type="Pfam" id="PF04542"/>
    </source>
</evidence>